<keyword evidence="4" id="KW-1134">Transmembrane beta strand</keyword>
<dbReference type="GO" id="GO:0009279">
    <property type="term" value="C:cell outer membrane"/>
    <property type="evidence" value="ECO:0007669"/>
    <property type="project" value="UniProtKB-SubCell"/>
</dbReference>
<dbReference type="InterPro" id="IPR003423">
    <property type="entry name" value="OMP_efflux"/>
</dbReference>
<evidence type="ECO:0000256" key="7">
    <source>
        <dbReference type="ARBA" id="ARBA00023237"/>
    </source>
</evidence>
<keyword evidence="6" id="KW-0472">Membrane</keyword>
<evidence type="ECO:0000256" key="2">
    <source>
        <dbReference type="ARBA" id="ARBA00007613"/>
    </source>
</evidence>
<dbReference type="PANTHER" id="PTHR30026">
    <property type="entry name" value="OUTER MEMBRANE PROTEIN TOLC"/>
    <property type="match status" value="1"/>
</dbReference>
<evidence type="ECO:0000256" key="1">
    <source>
        <dbReference type="ARBA" id="ARBA00004442"/>
    </source>
</evidence>
<evidence type="ECO:0000256" key="6">
    <source>
        <dbReference type="ARBA" id="ARBA00023136"/>
    </source>
</evidence>
<keyword evidence="3" id="KW-0813">Transport</keyword>
<accession>A0A239M3P7</accession>
<protein>
    <submittedName>
        <fullName evidence="9">Outer membrane protein</fullName>
    </submittedName>
</protein>
<dbReference type="SUPFAM" id="SSF56954">
    <property type="entry name" value="Outer membrane efflux proteins (OEP)"/>
    <property type="match status" value="1"/>
</dbReference>
<evidence type="ECO:0000313" key="9">
    <source>
        <dbReference type="EMBL" id="SNT36872.1"/>
    </source>
</evidence>
<dbReference type="GO" id="GO:0015288">
    <property type="term" value="F:porin activity"/>
    <property type="evidence" value="ECO:0007669"/>
    <property type="project" value="TreeGrafter"/>
</dbReference>
<keyword evidence="7" id="KW-0998">Cell outer membrane</keyword>
<gene>
    <name evidence="9" type="ORF">SAMN05421770_10965</name>
</gene>
<organism evidence="9 10">
    <name type="scientific">Granulicella rosea</name>
    <dbReference type="NCBI Taxonomy" id="474952"/>
    <lineage>
        <taxon>Bacteria</taxon>
        <taxon>Pseudomonadati</taxon>
        <taxon>Acidobacteriota</taxon>
        <taxon>Terriglobia</taxon>
        <taxon>Terriglobales</taxon>
        <taxon>Acidobacteriaceae</taxon>
        <taxon>Granulicella</taxon>
    </lineage>
</organism>
<dbReference type="Proteomes" id="UP000198356">
    <property type="component" value="Unassembled WGS sequence"/>
</dbReference>
<evidence type="ECO:0000256" key="3">
    <source>
        <dbReference type="ARBA" id="ARBA00022448"/>
    </source>
</evidence>
<comment type="subcellular location">
    <subcellularLocation>
        <location evidence="1">Cell outer membrane</location>
    </subcellularLocation>
</comment>
<feature type="chain" id="PRO_5012421498" evidence="8">
    <location>
        <begin position="22"/>
        <end position="430"/>
    </location>
</feature>
<keyword evidence="8" id="KW-0732">Signal</keyword>
<name>A0A239M3P7_9BACT</name>
<dbReference type="AlphaFoldDB" id="A0A239M3P7"/>
<evidence type="ECO:0000256" key="8">
    <source>
        <dbReference type="SAM" id="SignalP"/>
    </source>
</evidence>
<dbReference type="Pfam" id="PF02321">
    <property type="entry name" value="OEP"/>
    <property type="match status" value="2"/>
</dbReference>
<keyword evidence="10" id="KW-1185">Reference proteome</keyword>
<dbReference type="PANTHER" id="PTHR30026:SF20">
    <property type="entry name" value="OUTER MEMBRANE PROTEIN TOLC"/>
    <property type="match status" value="1"/>
</dbReference>
<evidence type="ECO:0000256" key="5">
    <source>
        <dbReference type="ARBA" id="ARBA00022692"/>
    </source>
</evidence>
<dbReference type="Gene3D" id="1.20.1600.10">
    <property type="entry name" value="Outer membrane efflux proteins (OEP)"/>
    <property type="match status" value="1"/>
</dbReference>
<dbReference type="RefSeq" id="WP_089410048.1">
    <property type="nucleotide sequence ID" value="NZ_FZOU01000009.1"/>
</dbReference>
<dbReference type="OrthoDB" id="107009at2"/>
<comment type="similarity">
    <text evidence="2">Belongs to the outer membrane factor (OMF) (TC 1.B.17) family.</text>
</comment>
<evidence type="ECO:0000256" key="4">
    <source>
        <dbReference type="ARBA" id="ARBA00022452"/>
    </source>
</evidence>
<dbReference type="GO" id="GO:1990281">
    <property type="term" value="C:efflux pump complex"/>
    <property type="evidence" value="ECO:0007669"/>
    <property type="project" value="TreeGrafter"/>
</dbReference>
<reference evidence="9 10" key="1">
    <citation type="submission" date="2017-06" db="EMBL/GenBank/DDBJ databases">
        <authorList>
            <person name="Kim H.J."/>
            <person name="Triplett B.A."/>
        </authorList>
    </citation>
    <scope>NUCLEOTIDE SEQUENCE [LARGE SCALE GENOMIC DNA]</scope>
    <source>
        <strain evidence="9 10">DSM 18704</strain>
    </source>
</reference>
<evidence type="ECO:0000313" key="10">
    <source>
        <dbReference type="Proteomes" id="UP000198356"/>
    </source>
</evidence>
<dbReference type="EMBL" id="FZOU01000009">
    <property type="protein sequence ID" value="SNT36872.1"/>
    <property type="molecule type" value="Genomic_DNA"/>
</dbReference>
<proteinExistence type="inferred from homology"/>
<feature type="signal peptide" evidence="8">
    <location>
        <begin position="1"/>
        <end position="21"/>
    </location>
</feature>
<dbReference type="InterPro" id="IPR051906">
    <property type="entry name" value="TolC-like"/>
</dbReference>
<dbReference type="GO" id="GO:0015562">
    <property type="term" value="F:efflux transmembrane transporter activity"/>
    <property type="evidence" value="ECO:0007669"/>
    <property type="project" value="InterPro"/>
</dbReference>
<keyword evidence="5" id="KW-0812">Transmembrane</keyword>
<sequence length="430" mass="46053">MAARRCGLLALALVFAPSAHAQQTGQTLTLEAAETAALHNQPRILAAELRSRAAQQRIAESRAGYFPTASFNATGVRVADPGTATAAGALTTSSISDRFAYGGSIAQLITDFGRTAALTQSARYRLDSQRDMATLTGAQVRLAVRQAYYSVLGAEAVLHTAKDALANRHLVTHQLTELANNELRSTLDVSFAQTLESQAELAVVRAQSLVEQQRSRLAVAMGEPQSVAAPLADIALPTDAPTDAAALEAQAQKTRADLDAARLDQRSAAETAKAEQRLRLPTLQVMGAAGQTPFHDRTLQDNYAAAGFNLNIPIFNGGLFRAREAEAAFEAKARTQDVAELSLRVNQQVRDARSMADEALHACEVTQRLVAQTTQALHLAQARYDNGLGSIVELNEAQVNETSAEIDAADARYTYLSRRADLDYVTGTLN</sequence>